<dbReference type="InterPro" id="IPR045851">
    <property type="entry name" value="AMP-bd_C_sf"/>
</dbReference>
<dbReference type="Pfam" id="PF05185">
    <property type="entry name" value="PRMT5"/>
    <property type="match status" value="1"/>
</dbReference>
<name>A0A9W4QYD0_9GAMM</name>
<dbReference type="Gene3D" id="2.30.38.10">
    <property type="entry name" value="Luciferase, Domain 3"/>
    <property type="match status" value="2"/>
</dbReference>
<dbReference type="PANTHER" id="PTHR45527:SF10">
    <property type="entry name" value="PYOCHELIN SYNTHASE PCHF"/>
    <property type="match status" value="1"/>
</dbReference>
<feature type="domain" description="Carrier" evidence="6">
    <location>
        <begin position="1390"/>
        <end position="1467"/>
    </location>
</feature>
<organism evidence="7 8">
    <name type="scientific">Pseudoalteromonas holothuriae</name>
    <dbReference type="NCBI Taxonomy" id="2963714"/>
    <lineage>
        <taxon>Bacteria</taxon>
        <taxon>Pseudomonadati</taxon>
        <taxon>Pseudomonadota</taxon>
        <taxon>Gammaproteobacteria</taxon>
        <taxon>Alteromonadales</taxon>
        <taxon>Pseudoalteromonadaceae</taxon>
        <taxon>Pseudoalteromonas</taxon>
    </lineage>
</organism>
<feature type="domain" description="Carrier" evidence="6">
    <location>
        <begin position="2463"/>
        <end position="2540"/>
    </location>
</feature>
<dbReference type="InterPro" id="IPR035075">
    <property type="entry name" value="PRMT5"/>
</dbReference>
<comment type="cofactor">
    <cofactor evidence="1">
        <name>pantetheine 4'-phosphate</name>
        <dbReference type="ChEBI" id="CHEBI:47942"/>
    </cofactor>
</comment>
<keyword evidence="5 7" id="KW-0436">Ligase</keyword>
<dbReference type="InterPro" id="IPR036736">
    <property type="entry name" value="ACP-like_sf"/>
</dbReference>
<dbReference type="GO" id="GO:0044550">
    <property type="term" value="P:secondary metabolite biosynthetic process"/>
    <property type="evidence" value="ECO:0007669"/>
    <property type="project" value="TreeGrafter"/>
</dbReference>
<dbReference type="SMART" id="SM00823">
    <property type="entry name" value="PKS_PP"/>
    <property type="match status" value="2"/>
</dbReference>
<dbReference type="GO" id="GO:0031177">
    <property type="term" value="F:phosphopantetheine binding"/>
    <property type="evidence" value="ECO:0007669"/>
    <property type="project" value="InterPro"/>
</dbReference>
<evidence type="ECO:0000313" key="7">
    <source>
        <dbReference type="EMBL" id="CAH9058828.1"/>
    </source>
</evidence>
<dbReference type="Gene3D" id="3.30.559.30">
    <property type="entry name" value="Nonribosomal peptide synthetase, condensation domain"/>
    <property type="match status" value="3"/>
</dbReference>
<dbReference type="PROSITE" id="PS50075">
    <property type="entry name" value="CARRIER"/>
    <property type="match status" value="2"/>
</dbReference>
<keyword evidence="4" id="KW-0597">Phosphoprotein</keyword>
<dbReference type="FunFam" id="3.40.50.12780:FF:000012">
    <property type="entry name" value="Non-ribosomal peptide synthetase"/>
    <property type="match status" value="2"/>
</dbReference>
<evidence type="ECO:0000313" key="8">
    <source>
        <dbReference type="Proteomes" id="UP001152467"/>
    </source>
</evidence>
<dbReference type="PANTHER" id="PTHR45527">
    <property type="entry name" value="NONRIBOSOMAL PEPTIDE SYNTHETASE"/>
    <property type="match status" value="1"/>
</dbReference>
<dbReference type="Proteomes" id="UP001152467">
    <property type="component" value="Unassembled WGS sequence"/>
</dbReference>
<dbReference type="Gene3D" id="3.30.559.10">
    <property type="entry name" value="Chloramphenicol acetyltransferase-like domain"/>
    <property type="match status" value="3"/>
</dbReference>
<dbReference type="Pfam" id="PF00501">
    <property type="entry name" value="AMP-binding"/>
    <property type="match status" value="2"/>
</dbReference>
<dbReference type="InterPro" id="IPR044894">
    <property type="entry name" value="TubC_N_sf"/>
</dbReference>
<dbReference type="SUPFAM" id="SSF53335">
    <property type="entry name" value="S-adenosyl-L-methionine-dependent methyltransferases"/>
    <property type="match status" value="1"/>
</dbReference>
<evidence type="ECO:0000256" key="3">
    <source>
        <dbReference type="ARBA" id="ARBA00022450"/>
    </source>
</evidence>
<comment type="pathway">
    <text evidence="2">Siderophore biosynthesis.</text>
</comment>
<dbReference type="InterPro" id="IPR001242">
    <property type="entry name" value="Condensation_dom"/>
</dbReference>
<dbReference type="SUPFAM" id="SSF52777">
    <property type="entry name" value="CoA-dependent acyltransferases"/>
    <property type="match status" value="6"/>
</dbReference>
<dbReference type="CDD" id="cd12114">
    <property type="entry name" value="A_NRPS_TlmIV_like"/>
    <property type="match status" value="1"/>
</dbReference>
<dbReference type="EC" id="6.2.1.54" evidence="7"/>
<dbReference type="NCBIfam" id="TIGR01733">
    <property type="entry name" value="AA-adenyl-dom"/>
    <property type="match status" value="2"/>
</dbReference>
<dbReference type="InterPro" id="IPR006162">
    <property type="entry name" value="Ppantetheine_attach_site"/>
</dbReference>
<dbReference type="Pfam" id="PF18563">
    <property type="entry name" value="TubC_N"/>
    <property type="match status" value="1"/>
</dbReference>
<dbReference type="InterPro" id="IPR010071">
    <property type="entry name" value="AA_adenyl_dom"/>
</dbReference>
<dbReference type="Gene3D" id="3.30.300.30">
    <property type="match status" value="2"/>
</dbReference>
<dbReference type="CDD" id="cd02440">
    <property type="entry name" value="AdoMet_MTases"/>
    <property type="match status" value="1"/>
</dbReference>
<dbReference type="GO" id="GO:0043041">
    <property type="term" value="P:amino acid activation for nonribosomal peptide biosynthetic process"/>
    <property type="evidence" value="ECO:0007669"/>
    <property type="project" value="TreeGrafter"/>
</dbReference>
<dbReference type="Pfam" id="PF13193">
    <property type="entry name" value="AMP-binding_C"/>
    <property type="match status" value="1"/>
</dbReference>
<evidence type="ECO:0000256" key="4">
    <source>
        <dbReference type="ARBA" id="ARBA00022553"/>
    </source>
</evidence>
<dbReference type="NCBIfam" id="NF003417">
    <property type="entry name" value="PRK04813.1"/>
    <property type="match status" value="3"/>
</dbReference>
<sequence>MSVVENLLASLYEKNIAISVVDAKMKLKAPEGVLTPEILAQLKQHKAELLSLLLQLEQSGATLSGAERIMPIERKPMDWLSVSFSQQRSWLLEQVNHGSASENMPCTLEITGKFDLHIAECAIQKIVARHEVLRTRYQMQGDTLVQRVCSGAHFTLQHVSLLHLNASSNEVLELIEVDKLALFDLSKDLLVRALCIELKDSVLLQFTMHHIASDGWSQRIWMNEFIHYYQQISEGKLEELPALPIQYVDYAAWQRTQLSGDVFDSQLHYWSKQLEDAPTLHSLPLQKVRPSANLGLNKVVTHYYDKALTSKLQRGATDLKLTMFMLLHGALSLVLSRHSNITDILIGTAVANRPQAELESLIGAFTNTLVLRANTNYTALSDYLTHIRQVNLDAQAHQDVPFSEVIEHLKVPRTPQHAPLFQIMFTMDTNDSSDASLSDVAISRVESDVMVDLFDLDITAEIEQGRLKWQWLYDESLFDRAYIDTLNSHLENIVTQMVTRPDAELGSLPMLSDEETHELVIERNDTFMALPDVSQIQHLIEQSAVQTPDAIALSYGAQQLTYQELDQATNQLAHYLVSCGVTPSKPVAVCFDRSLAMIVAIIGVLKSGAAYVPIDPKYPAQRIQYILEDSCASQILLDEQQDKLRELFPERCITLTGIFGTDYIQSYPTNRPEIANISAHNLAYIIYTSGSTGTPKGVEVEHASLLNSTLARAPVFVFPERFLLLHSVAFDSSVAGIFYTLCHGGQLCIGDDLLTNSAESLIQQLSDKQITFLETTPTLLDVLLDMLGTTQQPYLNTIVIAGEAFSKSLVEKFTRWSAQQPQQVELINEYGPTETTVWSSVAKLTLDNYDSIGHAIANTQLYIVDYSNNLAPKGAIGELWVGGDNLARGYHNNNTMTAQKFIANPFAKSTSARVYRTGDLVRYLDDGQLQFIGRVDDQVKIRGYRVELGEIQNKILDLEGVQSSALLIADKNAQKHLEAYVVAHDKQAKVTFYPPSGDHFLFDQAHYTAMLRDVRRNACFQDAMNKTLKGKVVLEIGPGAELVLTQMALKAGAKKIIAVEINPEAYEQALAKVHELALTDRVDVLLGDIQSVELPEQPEFCISELIGTIGSSEGAGDILNSVRPRLANPENMLPKKCVTKIAAVNLSEEHCVFGFNQIGNTYKDDIYRLSGSEFDLRLCADNVTQAHLVSDVGIFEELDFTQQFSANNTQALRLQVTKSGRLTGFVAWVNIHLDDEIVLDVFADKQSSFLPNYFPLDLFGTEVNEGDVISGEIERLPVNSGFGHDYILNLTIERKDVQTQSLSIVSAHNSGALNSNSFYQKFNQVGVVEFPEPHVSAAQVRQYLAQTLPSYMVPSHIHLVDEIPLNSHGKVDKAALRAKSSDDGEKVIIEPKNETQHTLLTIWSEVLGIEKAIISCDDDFFELGGHSLLAVRLSNEIAKHFNKAIRISSLFEHVGIIKLAHHIDAMSEQHYELPKVQPDLANRYEPFALNDIQRAYWIGRRDDFEMGNVGTHGYFEKFAKNLDLQRLETAWNALIRRHDMLRMVVDGEGIQRVLKQTPYYQFKVYQYDDEIAANAGQLAVRKEISHTVYSGREWPLFDVRITQLNEQDSVIHFSSDALIVDGSSSVILFDELFSLYCNPELKLASLNFTFRDYVMAYQELRDSPLFKKSKKYWQDRVASFPDRPMLPTSMEPESITEPHFSRVTHSLTKDQWQTLKQLAAERQITPTGLFLGAFSWVLSHWCESKKFALNLTLFNRLPLHPEVNKIIGDFTTLSLLEVDLSDTSVGFASQVKGIQKQLWQDLDHRHFGGIDMQKALSSHCGQLQNFPVVVTSTIGLEAQSETDVSPEVLQQQAIAEETFGNSKDDFAITQTSQVWLDVKVNESQGELNCAWDHVEELFPKGMVADIAQSLDNLLIAMTENHDVWESTLLLPLPEQQNDLIKSVNNTACEIELDYLHSAVVRQMQRRGDAVAIYSDDKIVTYEQLWHFTTALAWQLQQNSVKPGELVAIVMDKCWQQVVAAIGVCRSGAAYLPIDANLPQSRIELLLKSGRVTQVVTAAHCVKLLPEAMQLHIVEQLVESTLPAQAYQLECGAQLSDLAYVIFTSGSTGAPKGVMIEHAAANNTCVDINQRFAVTEQDSVLALSNLNFDLSVYDIFGVLGQGGALVLPKEDEIRDPASWLRYITNHQITIWNTVPALMVMLTEHLKNSAVRLPICQVLMSGDWIPLDLPNKIKAIAPNVKITSLGGATEASIWSIFYEIDQVLPHWKSVPYGKALANQAFYVLDQTLEPAPVWAVGDLYIGGVGLARGYFEDCEKTNHAFIHHPESGNRLYRTGDRGRLLPDGNIEFLGRIDHQVKVQGYRIELGEVEAHCKAHEDVDDAVVTTFELHARKWLVAFVTTGNEQQEALRVALKAHLSAQLPHYMVPQHIHWVAQIPLTANGKVDHKALARLAVKLAVSIEGDDAHMLTPAEKKLAILWASLLNLPVSHFDSHSNFFALGGDSIFAVRLVAEIEKAYNTVISIADIFQNAELSKQVAVIEAQGTHGYSDIRSLPVRSSYPVSPSQKSMFMMASMDKGSLAYNVPFVIKVEGQFDLDKAQYALTQIVQRHEVFRTTFNVDAQGEIYQTILNDVAFDVQQQQVTEQVDIESLIQAFIQPFELAKAPLLRAKIVSISFVNEAPRRWLLLLDMHHIISDGVTMNLFVHEFAKLYEGESLQPLRVQYKDYSDWLNKRLASASMQKQRAYWLEQLSGRLPQIQLPADFSRPAVKSSQGAHILNTFDAELTAQVQKFAHQHSCTLFMTMLSCVNILLHKLTLDQDIIVGTAVAGREHTDLQRMMGMFVNMLALRNSVIPSMSVAELVAAVRENTLTALENQQMPFERVVEQLKIAKNPSRQPIFDVCFAMRTEDETQRNIDIAGVQFEGYEPQFETAKYDLTFDLYLYREQLQVRLEYSKDLFSEESASQFLTLFKQVTSQAIADPQCKIEQLDTLQRNQRVSAEEFGFEF</sequence>
<accession>A0A9W4QYD0</accession>
<evidence type="ECO:0000259" key="6">
    <source>
        <dbReference type="PROSITE" id="PS50075"/>
    </source>
</evidence>
<dbReference type="CDD" id="cd19535">
    <property type="entry name" value="Cyc_NRPS"/>
    <property type="match status" value="1"/>
</dbReference>
<dbReference type="Pfam" id="PF00550">
    <property type="entry name" value="PP-binding"/>
    <property type="match status" value="2"/>
</dbReference>
<dbReference type="Gene3D" id="1.10.10.1830">
    <property type="entry name" value="Non-ribosomal peptide synthase, adenylation domain"/>
    <property type="match status" value="1"/>
</dbReference>
<evidence type="ECO:0000256" key="2">
    <source>
        <dbReference type="ARBA" id="ARBA00004924"/>
    </source>
</evidence>
<dbReference type="GO" id="GO:0016874">
    <property type="term" value="F:ligase activity"/>
    <property type="evidence" value="ECO:0007669"/>
    <property type="project" value="UniProtKB-KW"/>
</dbReference>
<evidence type="ECO:0000256" key="1">
    <source>
        <dbReference type="ARBA" id="ARBA00001957"/>
    </source>
</evidence>
<dbReference type="InterPro" id="IPR020806">
    <property type="entry name" value="PKS_PP-bd"/>
</dbReference>
<dbReference type="InterPro" id="IPR009081">
    <property type="entry name" value="PP-bd_ACP"/>
</dbReference>
<keyword evidence="8" id="KW-1185">Reference proteome</keyword>
<dbReference type="PROSITE" id="PS00455">
    <property type="entry name" value="AMP_BINDING"/>
    <property type="match status" value="2"/>
</dbReference>
<dbReference type="FunFam" id="3.30.559.10:FF:000023">
    <property type="entry name" value="Non-ribosomal peptide synthetase"/>
    <property type="match status" value="1"/>
</dbReference>
<dbReference type="InterPro" id="IPR025110">
    <property type="entry name" value="AMP-bd_C"/>
</dbReference>
<evidence type="ECO:0000256" key="5">
    <source>
        <dbReference type="ARBA" id="ARBA00022598"/>
    </source>
</evidence>
<reference evidence="7" key="1">
    <citation type="submission" date="2022-07" db="EMBL/GenBank/DDBJ databases">
        <authorList>
            <person name="Criscuolo A."/>
        </authorList>
    </citation>
    <scope>NUCLEOTIDE SEQUENCE</scope>
    <source>
        <strain evidence="7">CIP111854</strain>
    </source>
</reference>
<dbReference type="RefSeq" id="WP_261626446.1">
    <property type="nucleotide sequence ID" value="NZ_CAMAPC010000007.1"/>
</dbReference>
<dbReference type="CDD" id="cd05930">
    <property type="entry name" value="A_NRPS"/>
    <property type="match status" value="1"/>
</dbReference>
<dbReference type="GO" id="GO:0005737">
    <property type="term" value="C:cytoplasm"/>
    <property type="evidence" value="ECO:0007669"/>
    <property type="project" value="TreeGrafter"/>
</dbReference>
<proteinExistence type="predicted"/>
<dbReference type="InterPro" id="IPR020845">
    <property type="entry name" value="AMP-binding_CS"/>
</dbReference>
<dbReference type="InterPro" id="IPR000873">
    <property type="entry name" value="AMP-dep_synth/lig_dom"/>
</dbReference>
<dbReference type="SUPFAM" id="SSF56801">
    <property type="entry name" value="Acetyl-CoA synthetase-like"/>
    <property type="match status" value="2"/>
</dbReference>
<dbReference type="Gene3D" id="3.40.50.150">
    <property type="entry name" value="Vaccinia Virus protein VP39"/>
    <property type="match status" value="1"/>
</dbReference>
<dbReference type="InterPro" id="IPR023213">
    <property type="entry name" value="CAT-like_dom_sf"/>
</dbReference>
<dbReference type="SUPFAM" id="SSF47336">
    <property type="entry name" value="ACP-like"/>
    <property type="match status" value="2"/>
</dbReference>
<dbReference type="Gene3D" id="1.10.1200.10">
    <property type="entry name" value="ACP-like"/>
    <property type="match status" value="2"/>
</dbReference>
<dbReference type="PROSITE" id="PS00012">
    <property type="entry name" value="PHOSPHOPANTETHEINE"/>
    <property type="match status" value="1"/>
</dbReference>
<gene>
    <name evidence="7" type="primary">dltA_5</name>
    <name evidence="7" type="ORF">PSECIP111854_02281</name>
</gene>
<dbReference type="InterPro" id="IPR057737">
    <property type="entry name" value="Condensation_MtbB-like"/>
</dbReference>
<comment type="caution">
    <text evidence="7">The sequence shown here is derived from an EMBL/GenBank/DDBJ whole genome shotgun (WGS) entry which is preliminary data.</text>
</comment>
<dbReference type="EMBL" id="CAMAPC010000007">
    <property type="protein sequence ID" value="CAH9058828.1"/>
    <property type="molecule type" value="Genomic_DNA"/>
</dbReference>
<dbReference type="InterPro" id="IPR041464">
    <property type="entry name" value="TubC_N"/>
</dbReference>
<dbReference type="Pfam" id="PF00668">
    <property type="entry name" value="Condensation"/>
    <property type="match status" value="3"/>
</dbReference>
<dbReference type="CDD" id="cd19531">
    <property type="entry name" value="LCL_NRPS-like"/>
    <property type="match status" value="2"/>
</dbReference>
<protein>
    <submittedName>
        <fullName evidence="7">D-alanine--D-alanyl carrier protein ligase</fullName>
        <ecNumber evidence="7">6.2.1.54</ecNumber>
    </submittedName>
</protein>
<dbReference type="InterPro" id="IPR029063">
    <property type="entry name" value="SAM-dependent_MTases_sf"/>
</dbReference>
<dbReference type="Gene3D" id="3.40.50.980">
    <property type="match status" value="4"/>
</dbReference>
<dbReference type="FunFam" id="3.40.50.980:FF:000001">
    <property type="entry name" value="Non-ribosomal peptide synthetase"/>
    <property type="match status" value="2"/>
</dbReference>
<keyword evidence="3" id="KW-0596">Phosphopantetheine</keyword>
<dbReference type="FunFam" id="3.30.300.30:FF:000015">
    <property type="entry name" value="Nonribosomal peptide synthase SidD"/>
    <property type="match status" value="1"/>
</dbReference>